<name>R7QIM2_CHOCR</name>
<dbReference type="Proteomes" id="UP000012073">
    <property type="component" value="Unassembled WGS sequence"/>
</dbReference>
<dbReference type="EMBL" id="HG001851">
    <property type="protein sequence ID" value="CDF37593.1"/>
    <property type="molecule type" value="Genomic_DNA"/>
</dbReference>
<protein>
    <recommendedName>
        <fullName evidence="3">Transcription factor IIIC 90kDa subunit N-terminal domain-containing protein</fullName>
    </recommendedName>
</protein>
<proteinExistence type="predicted"/>
<organism evidence="1 2">
    <name type="scientific">Chondrus crispus</name>
    <name type="common">Carrageen Irish moss</name>
    <name type="synonym">Polymorpha crispa</name>
    <dbReference type="NCBI Taxonomy" id="2769"/>
    <lineage>
        <taxon>Eukaryota</taxon>
        <taxon>Rhodophyta</taxon>
        <taxon>Florideophyceae</taxon>
        <taxon>Rhodymeniophycidae</taxon>
        <taxon>Gigartinales</taxon>
        <taxon>Gigartinaceae</taxon>
        <taxon>Chondrus</taxon>
    </lineage>
</organism>
<dbReference type="Gramene" id="CDF37593">
    <property type="protein sequence ID" value="CDF37593"/>
    <property type="gene ID" value="CHC_T00005809001"/>
</dbReference>
<dbReference type="Gene3D" id="2.130.10.10">
    <property type="entry name" value="YVTN repeat-like/Quinoprotein amine dehydrogenase"/>
    <property type="match status" value="1"/>
</dbReference>
<dbReference type="GeneID" id="17325186"/>
<evidence type="ECO:0000313" key="2">
    <source>
        <dbReference type="Proteomes" id="UP000012073"/>
    </source>
</evidence>
<dbReference type="RefSeq" id="XP_005717464.1">
    <property type="nucleotide sequence ID" value="XM_005717407.1"/>
</dbReference>
<gene>
    <name evidence="1" type="ORF">CHC_T00005809001</name>
</gene>
<dbReference type="InterPro" id="IPR036322">
    <property type="entry name" value="WD40_repeat_dom_sf"/>
</dbReference>
<evidence type="ECO:0000313" key="1">
    <source>
        <dbReference type="EMBL" id="CDF37593.1"/>
    </source>
</evidence>
<sequence>MVYGLWFEEFSGGLSILTSKALWKSEPSLLFGTVSSLSWSPCLSYGQLRLAVASGNAVTVLDWTNVLPETTGFNPWAIPDVHQIADAHDGLVSSVAVVVDNSFLSSSLDGKICRWVVEQWDQGEAKEPLHVVHCGILHSGPPSEPIMAMQRTPLGFGVAAMTTVTRFGIEVNDHNEDAKRKYCAGARRSLLSMYIKPALEGTSEAAQQILGSVEARATTRRFVGEAIVMWEVELFLQQLQGAHASIVLAALRQRFRNMLGHLRGRSIPNLSQERFYHYVRVIACLSRVIIRVSGAGEDDGGLMTLQHGEISKNVRCIHYDSCMASFLQSKTPVNALSLDEIRALESMCHYVAKCDHELFWDAAATLERIRLVRAALFPRKASMPLPCIVCGPDSDVALKSDAQNPNVFRCSMNDCFERCVLTALPCTDVVPRVCYACDSKALVKDFDPFEERGKEFQWISNVGRCPICLCVLVPSSVEAH</sequence>
<accession>R7QIM2</accession>
<reference evidence="2" key="1">
    <citation type="journal article" date="2013" name="Proc. Natl. Acad. Sci. U.S.A.">
        <title>Genome structure and metabolic features in the red seaweed Chondrus crispus shed light on evolution of the Archaeplastida.</title>
        <authorList>
            <person name="Collen J."/>
            <person name="Porcel B."/>
            <person name="Carre W."/>
            <person name="Ball S.G."/>
            <person name="Chaparro C."/>
            <person name="Tonon T."/>
            <person name="Barbeyron T."/>
            <person name="Michel G."/>
            <person name="Noel B."/>
            <person name="Valentin K."/>
            <person name="Elias M."/>
            <person name="Artiguenave F."/>
            <person name="Arun A."/>
            <person name="Aury J.M."/>
            <person name="Barbosa-Neto J.F."/>
            <person name="Bothwell J.H."/>
            <person name="Bouget F.Y."/>
            <person name="Brillet L."/>
            <person name="Cabello-Hurtado F."/>
            <person name="Capella-Gutierrez S."/>
            <person name="Charrier B."/>
            <person name="Cladiere L."/>
            <person name="Cock J.M."/>
            <person name="Coelho S.M."/>
            <person name="Colleoni C."/>
            <person name="Czjzek M."/>
            <person name="Da Silva C."/>
            <person name="Delage L."/>
            <person name="Denoeud F."/>
            <person name="Deschamps P."/>
            <person name="Dittami S.M."/>
            <person name="Gabaldon T."/>
            <person name="Gachon C.M."/>
            <person name="Groisillier A."/>
            <person name="Herve C."/>
            <person name="Jabbari K."/>
            <person name="Katinka M."/>
            <person name="Kloareg B."/>
            <person name="Kowalczyk N."/>
            <person name="Labadie K."/>
            <person name="Leblanc C."/>
            <person name="Lopez P.J."/>
            <person name="McLachlan D.H."/>
            <person name="Meslet-Cladiere L."/>
            <person name="Moustafa A."/>
            <person name="Nehr Z."/>
            <person name="Nyvall Collen P."/>
            <person name="Panaud O."/>
            <person name="Partensky F."/>
            <person name="Poulain J."/>
            <person name="Rensing S.A."/>
            <person name="Rousvoal S."/>
            <person name="Samson G."/>
            <person name="Symeonidi A."/>
            <person name="Weissenbach J."/>
            <person name="Zambounis A."/>
            <person name="Wincker P."/>
            <person name="Boyen C."/>
        </authorList>
    </citation>
    <scope>NUCLEOTIDE SEQUENCE [LARGE SCALE GENOMIC DNA]</scope>
    <source>
        <strain evidence="2">cv. Stackhouse</strain>
    </source>
</reference>
<dbReference type="SUPFAM" id="SSF50978">
    <property type="entry name" value="WD40 repeat-like"/>
    <property type="match status" value="1"/>
</dbReference>
<keyword evidence="2" id="KW-1185">Reference proteome</keyword>
<dbReference type="KEGG" id="ccp:CHC_T00005809001"/>
<evidence type="ECO:0008006" key="3">
    <source>
        <dbReference type="Google" id="ProtNLM"/>
    </source>
</evidence>
<dbReference type="AlphaFoldDB" id="R7QIM2"/>
<dbReference type="InterPro" id="IPR015943">
    <property type="entry name" value="WD40/YVTN_repeat-like_dom_sf"/>
</dbReference>